<dbReference type="EMBL" id="JAPEVA010000184">
    <property type="protein sequence ID" value="KAJ4394983.1"/>
    <property type="molecule type" value="Genomic_DNA"/>
</dbReference>
<feature type="compositionally biased region" description="Gly residues" evidence="1">
    <location>
        <begin position="125"/>
        <end position="134"/>
    </location>
</feature>
<comment type="caution">
    <text evidence="3">The sequence shown here is derived from an EMBL/GenBank/DDBJ whole genome shotgun (WGS) entry which is preliminary data.</text>
</comment>
<feature type="compositionally biased region" description="Acidic residues" evidence="1">
    <location>
        <begin position="70"/>
        <end position="80"/>
    </location>
</feature>
<feature type="compositionally biased region" description="Basic and acidic residues" evidence="1">
    <location>
        <begin position="82"/>
        <end position="96"/>
    </location>
</feature>
<dbReference type="AlphaFoldDB" id="A0A9W9D0K6"/>
<evidence type="ECO:0000313" key="3">
    <source>
        <dbReference type="EMBL" id="KAJ4394983.1"/>
    </source>
</evidence>
<feature type="chain" id="PRO_5040862489" evidence="2">
    <location>
        <begin position="19"/>
        <end position="185"/>
    </location>
</feature>
<proteinExistence type="predicted"/>
<reference evidence="3" key="1">
    <citation type="submission" date="2022-10" db="EMBL/GenBank/DDBJ databases">
        <title>Tapping the CABI collections for fungal endophytes: first genome assemblies for Collariella, Neodidymelliopsis, Ascochyta clinopodiicola, Didymella pomorum, Didymosphaeria variabile, Neocosmospora piperis and Neocucurbitaria cava.</title>
        <authorList>
            <person name="Hill R."/>
        </authorList>
    </citation>
    <scope>NUCLEOTIDE SEQUENCE</scope>
    <source>
        <strain evidence="3">IMI 355091</strain>
    </source>
</reference>
<keyword evidence="2" id="KW-0732">Signal</keyword>
<feature type="compositionally biased region" description="Gly residues" evidence="1">
    <location>
        <begin position="142"/>
        <end position="173"/>
    </location>
</feature>
<organism evidence="3 4">
    <name type="scientific">Didymella pomorum</name>
    <dbReference type="NCBI Taxonomy" id="749634"/>
    <lineage>
        <taxon>Eukaryota</taxon>
        <taxon>Fungi</taxon>
        <taxon>Dikarya</taxon>
        <taxon>Ascomycota</taxon>
        <taxon>Pezizomycotina</taxon>
        <taxon>Dothideomycetes</taxon>
        <taxon>Pleosporomycetidae</taxon>
        <taxon>Pleosporales</taxon>
        <taxon>Pleosporineae</taxon>
        <taxon>Didymellaceae</taxon>
        <taxon>Didymella</taxon>
    </lineage>
</organism>
<feature type="signal peptide" evidence="2">
    <location>
        <begin position="1"/>
        <end position="18"/>
    </location>
</feature>
<accession>A0A9W9D0K6</accession>
<gene>
    <name evidence="3" type="ORF">N0V91_011130</name>
</gene>
<protein>
    <submittedName>
        <fullName evidence="3">Uncharacterized protein</fullName>
    </submittedName>
</protein>
<evidence type="ECO:0000313" key="4">
    <source>
        <dbReference type="Proteomes" id="UP001140510"/>
    </source>
</evidence>
<name>A0A9W9D0K6_9PLEO</name>
<evidence type="ECO:0000256" key="2">
    <source>
        <dbReference type="SAM" id="SignalP"/>
    </source>
</evidence>
<evidence type="ECO:0000256" key="1">
    <source>
        <dbReference type="SAM" id="MobiDB-lite"/>
    </source>
</evidence>
<feature type="region of interest" description="Disordered" evidence="1">
    <location>
        <begin position="64"/>
        <end position="185"/>
    </location>
</feature>
<sequence length="185" mass="19270">MLSRTLILFLSLVLPIIAAPLANVNHDLLALKRRNEAGLDVADANIAVRNTIIDANIESVEEKREAEEVKEAEEEGDITLEEASREDLAESTEGKRGVRPGSNIGGSKRGVRPGGNIGGHKRGVRPGGNVGGQKRGVRPGKNIGGSKRGVRPGGNIGGQKRGVRGGGNIGGQKRGVRPGKNIGGN</sequence>
<feature type="compositionally biased region" description="Gly residues" evidence="1">
    <location>
        <begin position="103"/>
        <end position="118"/>
    </location>
</feature>
<keyword evidence="4" id="KW-1185">Reference proteome</keyword>
<dbReference type="Proteomes" id="UP001140510">
    <property type="component" value="Unassembled WGS sequence"/>
</dbReference>